<gene>
    <name evidence="9" type="primary">LOC109706732</name>
    <name evidence="6" type="ORF">ACMD2_17059</name>
</gene>
<dbReference type="Gene3D" id="1.25.40.420">
    <property type="match status" value="1"/>
</dbReference>
<organism evidence="6 7">
    <name type="scientific">Ananas comosus</name>
    <name type="common">Pineapple</name>
    <name type="synonym">Ananas ananas</name>
    <dbReference type="NCBI Taxonomy" id="4615"/>
    <lineage>
        <taxon>Eukaryota</taxon>
        <taxon>Viridiplantae</taxon>
        <taxon>Streptophyta</taxon>
        <taxon>Embryophyta</taxon>
        <taxon>Tracheophyta</taxon>
        <taxon>Spermatophyta</taxon>
        <taxon>Magnoliopsida</taxon>
        <taxon>Liliopsida</taxon>
        <taxon>Poales</taxon>
        <taxon>Bromeliaceae</taxon>
        <taxon>Bromelioideae</taxon>
        <taxon>Ananas</taxon>
    </lineage>
</organism>
<evidence type="ECO:0000256" key="1">
    <source>
        <dbReference type="ARBA" id="ARBA00004906"/>
    </source>
</evidence>
<dbReference type="GeneID" id="109706732"/>
<evidence type="ECO:0000256" key="2">
    <source>
        <dbReference type="ARBA" id="ARBA00010846"/>
    </source>
</evidence>
<feature type="region of interest" description="Disordered" evidence="3">
    <location>
        <begin position="1"/>
        <end position="20"/>
    </location>
</feature>
<dbReference type="AlphaFoldDB" id="A0A199US80"/>
<dbReference type="PROSITE" id="PS50097">
    <property type="entry name" value="BTB"/>
    <property type="match status" value="1"/>
</dbReference>
<dbReference type="EMBL" id="LSRQ01005531">
    <property type="protein sequence ID" value="OAY67485.1"/>
    <property type="molecule type" value="Genomic_DNA"/>
</dbReference>
<dbReference type="Pfam" id="PF22486">
    <property type="entry name" value="MATH_2"/>
    <property type="match status" value="1"/>
</dbReference>
<reference evidence="6 7" key="1">
    <citation type="journal article" date="2016" name="DNA Res.">
        <title>The draft genome of MD-2 pineapple using hybrid error correction of long reads.</title>
        <authorList>
            <person name="Redwan R.M."/>
            <person name="Saidin A."/>
            <person name="Kumar S.V."/>
        </authorList>
    </citation>
    <scope>NUCLEOTIDE SEQUENCE [LARGE SCALE GENOMIC DNA]</scope>
    <source>
        <strain evidence="7">cv. MD2</strain>
        <tissue evidence="6">Leaf</tissue>
    </source>
</reference>
<dbReference type="InterPro" id="IPR011333">
    <property type="entry name" value="SKP1/BTB/POZ_sf"/>
</dbReference>
<comment type="similarity">
    <text evidence="2">Belongs to the Tdpoz family.</text>
</comment>
<dbReference type="Gramene" id="Aco020508.1.mrna1">
    <property type="protein sequence ID" value="Aco020508.1.mrna1.cds1"/>
    <property type="gene ID" value="Aco020508.1.path1"/>
</dbReference>
<dbReference type="CDD" id="cd18280">
    <property type="entry name" value="BTB_POZ_BPM_plant"/>
    <property type="match status" value="1"/>
</dbReference>
<dbReference type="SUPFAM" id="SSF49599">
    <property type="entry name" value="TRAF domain-like"/>
    <property type="match status" value="1"/>
</dbReference>
<comment type="pathway">
    <text evidence="1">Protein modification; protein ubiquitination.</text>
</comment>
<dbReference type="STRING" id="4615.A0A199US80"/>
<evidence type="ECO:0000256" key="3">
    <source>
        <dbReference type="SAM" id="MobiDB-lite"/>
    </source>
</evidence>
<evidence type="ECO:0000259" key="5">
    <source>
        <dbReference type="PROSITE" id="PS50144"/>
    </source>
</evidence>
<proteinExistence type="inferred from homology"/>
<dbReference type="Proteomes" id="UP000092600">
    <property type="component" value="Unassembled WGS sequence"/>
</dbReference>
<protein>
    <submittedName>
        <fullName evidence="9">BTB/POZ and MATH domain-containing protein 1-like</fullName>
    </submittedName>
    <submittedName>
        <fullName evidence="6">BTB/POZ and MATH domain-containing protein 2</fullName>
    </submittedName>
</protein>
<dbReference type="Pfam" id="PF24570">
    <property type="entry name" value="BACK_BPM_SPOP"/>
    <property type="match status" value="1"/>
</dbReference>
<dbReference type="CDD" id="cd00121">
    <property type="entry name" value="MATH"/>
    <property type="match status" value="1"/>
</dbReference>
<feature type="domain" description="MATH" evidence="5">
    <location>
        <begin position="22"/>
        <end position="147"/>
    </location>
</feature>
<evidence type="ECO:0000259" key="4">
    <source>
        <dbReference type="PROSITE" id="PS50097"/>
    </source>
</evidence>
<dbReference type="Gene3D" id="2.60.210.10">
    <property type="entry name" value="Apoptosis, Tumor Necrosis Factor Receptor Associated Protein 2, Chain A"/>
    <property type="match status" value="1"/>
</dbReference>
<sequence length="361" mass="39446">MAASASASASETSSTWVTETGSGSHRFTVTGYSLTKGIGVGKPISSGIFTVGAHDWSVKFFPDGYTQDAADCVSLFLALESDAADVRAVFNLTLLDHAGKPSTSTPTDRQPKSFKRGVERGFSRFIERSRLESNFLKDDCLVVHCTVTVLKESRLQVPNSCSTKPRPSDLHLHLERLLESGEGTDVTFRVGGEAFSAHRWLLAARSPVFKAELFGEMKEKNLQSIEIKDMEAVVFKALLHFVYSDALPRSEELACNGSSTVMLQHLLAAADRYGLERLKLICEDELCADIHISTAATTLVLAEQHRCGQLKTACLEFMACPDVLSAVVQTDGFEHLRISCPSALKELLEKLSKMIVIANVK</sequence>
<feature type="domain" description="BTB" evidence="4">
    <location>
        <begin position="184"/>
        <end position="251"/>
    </location>
</feature>
<dbReference type="InterPro" id="IPR000210">
    <property type="entry name" value="BTB/POZ_dom"/>
</dbReference>
<evidence type="ECO:0000313" key="6">
    <source>
        <dbReference type="EMBL" id="OAY67485.1"/>
    </source>
</evidence>
<dbReference type="PANTHER" id="PTHR26379:SF187">
    <property type="entry name" value="OS07G0655300 PROTEIN"/>
    <property type="match status" value="1"/>
</dbReference>
<evidence type="ECO:0000313" key="8">
    <source>
        <dbReference type="Proteomes" id="UP000515123"/>
    </source>
</evidence>
<dbReference type="Gene3D" id="3.30.710.10">
    <property type="entry name" value="Potassium Channel Kv1.1, Chain A"/>
    <property type="match status" value="1"/>
</dbReference>
<dbReference type="PANTHER" id="PTHR26379">
    <property type="entry name" value="BTB/POZ AND MATH DOMAIN-CONTAINING PROTEIN 1"/>
    <property type="match status" value="1"/>
</dbReference>
<dbReference type="PROSITE" id="PS50144">
    <property type="entry name" value="MATH"/>
    <property type="match status" value="1"/>
</dbReference>
<keyword evidence="8" id="KW-1185">Reference proteome</keyword>
<dbReference type="InterPro" id="IPR045005">
    <property type="entry name" value="BPM1-6"/>
</dbReference>
<dbReference type="InterPro" id="IPR002083">
    <property type="entry name" value="MATH/TRAF_dom"/>
</dbReference>
<dbReference type="OrthoDB" id="6359816at2759"/>
<reference evidence="9" key="2">
    <citation type="submission" date="2025-04" db="UniProtKB">
        <authorList>
            <consortium name="RefSeq"/>
        </authorList>
    </citation>
    <scope>IDENTIFICATION</scope>
    <source>
        <tissue evidence="9">Leaf</tissue>
    </source>
</reference>
<name>A0A199US80_ANACO</name>
<accession>A0A199US80</accession>
<dbReference type="InterPro" id="IPR008974">
    <property type="entry name" value="TRAF-like"/>
</dbReference>
<dbReference type="Pfam" id="PF00651">
    <property type="entry name" value="BTB"/>
    <property type="match status" value="1"/>
</dbReference>
<evidence type="ECO:0000313" key="9">
    <source>
        <dbReference type="RefSeq" id="XP_020083295.1"/>
    </source>
</evidence>
<dbReference type="Proteomes" id="UP000515123">
    <property type="component" value="Linkage group 2"/>
</dbReference>
<dbReference type="RefSeq" id="XP_020083295.1">
    <property type="nucleotide sequence ID" value="XM_020227706.1"/>
</dbReference>
<dbReference type="InterPro" id="IPR056423">
    <property type="entry name" value="BACK_BPM_SPOP"/>
</dbReference>
<dbReference type="GO" id="GO:0016567">
    <property type="term" value="P:protein ubiquitination"/>
    <property type="evidence" value="ECO:0007669"/>
    <property type="project" value="InterPro"/>
</dbReference>
<dbReference type="SUPFAM" id="SSF54695">
    <property type="entry name" value="POZ domain"/>
    <property type="match status" value="1"/>
</dbReference>
<evidence type="ECO:0000313" key="7">
    <source>
        <dbReference type="Proteomes" id="UP000092600"/>
    </source>
</evidence>
<dbReference type="SMART" id="SM00225">
    <property type="entry name" value="BTB"/>
    <property type="match status" value="1"/>
</dbReference>